<protein>
    <submittedName>
        <fullName evidence="1">Uncharacterized protein</fullName>
    </submittedName>
</protein>
<accession>A0A2P2PRC3</accession>
<evidence type="ECO:0000313" key="1">
    <source>
        <dbReference type="EMBL" id="MBX57233.1"/>
    </source>
</evidence>
<organism evidence="1">
    <name type="scientific">Rhizophora mucronata</name>
    <name type="common">Asiatic mangrove</name>
    <dbReference type="NCBI Taxonomy" id="61149"/>
    <lineage>
        <taxon>Eukaryota</taxon>
        <taxon>Viridiplantae</taxon>
        <taxon>Streptophyta</taxon>
        <taxon>Embryophyta</taxon>
        <taxon>Tracheophyta</taxon>
        <taxon>Spermatophyta</taxon>
        <taxon>Magnoliopsida</taxon>
        <taxon>eudicotyledons</taxon>
        <taxon>Gunneridae</taxon>
        <taxon>Pentapetalae</taxon>
        <taxon>rosids</taxon>
        <taxon>fabids</taxon>
        <taxon>Malpighiales</taxon>
        <taxon>Rhizophoraceae</taxon>
        <taxon>Rhizophora</taxon>
    </lineage>
</organism>
<name>A0A2P2PRC3_RHIMU</name>
<sequence length="31" mass="3743">MLYFMAIIHLTELIKVFQHHAKKFNSNPSHF</sequence>
<dbReference type="AlphaFoldDB" id="A0A2P2PRC3"/>
<reference evidence="1" key="1">
    <citation type="submission" date="2018-02" db="EMBL/GenBank/DDBJ databases">
        <title>Rhizophora mucronata_Transcriptome.</title>
        <authorList>
            <person name="Meera S.P."/>
            <person name="Sreeshan A."/>
            <person name="Augustine A."/>
        </authorList>
    </citation>
    <scope>NUCLEOTIDE SEQUENCE</scope>
    <source>
        <tissue evidence="1">Leaf</tissue>
    </source>
</reference>
<dbReference type="EMBL" id="GGEC01076749">
    <property type="protein sequence ID" value="MBX57233.1"/>
    <property type="molecule type" value="Transcribed_RNA"/>
</dbReference>
<proteinExistence type="predicted"/>